<keyword evidence="1" id="KW-1133">Transmembrane helix</keyword>
<organism evidence="2 3">
    <name type="scientific">Trichinella zimbabwensis</name>
    <dbReference type="NCBI Taxonomy" id="268475"/>
    <lineage>
        <taxon>Eukaryota</taxon>
        <taxon>Metazoa</taxon>
        <taxon>Ecdysozoa</taxon>
        <taxon>Nematoda</taxon>
        <taxon>Enoplea</taxon>
        <taxon>Dorylaimia</taxon>
        <taxon>Trichinellida</taxon>
        <taxon>Trichinellidae</taxon>
        <taxon>Trichinella</taxon>
    </lineage>
</organism>
<accession>A0A0V1HWH7</accession>
<keyword evidence="1" id="KW-0472">Membrane</keyword>
<keyword evidence="1" id="KW-0812">Transmembrane</keyword>
<feature type="transmembrane region" description="Helical" evidence="1">
    <location>
        <begin position="119"/>
        <end position="139"/>
    </location>
</feature>
<evidence type="ECO:0000313" key="3">
    <source>
        <dbReference type="Proteomes" id="UP000055024"/>
    </source>
</evidence>
<dbReference type="OrthoDB" id="5940138at2759"/>
<feature type="transmembrane region" description="Helical" evidence="1">
    <location>
        <begin position="69"/>
        <end position="89"/>
    </location>
</feature>
<dbReference type="EMBL" id="JYDP01000020">
    <property type="protein sequence ID" value="KRZ14972.1"/>
    <property type="molecule type" value="Genomic_DNA"/>
</dbReference>
<reference evidence="2 3" key="1">
    <citation type="submission" date="2015-01" db="EMBL/GenBank/DDBJ databases">
        <title>Evolution of Trichinella species and genotypes.</title>
        <authorList>
            <person name="Korhonen P.K."/>
            <person name="Edoardo P."/>
            <person name="Giuseppe L.R."/>
            <person name="Gasser R.B."/>
        </authorList>
    </citation>
    <scope>NUCLEOTIDE SEQUENCE [LARGE SCALE GENOMIC DNA]</scope>
    <source>
        <strain evidence="2">ISS1029</strain>
    </source>
</reference>
<sequence length="148" mass="17536">MDYFIIFNAQLYIIENSALKVIELTFCDNSIAGFRKPIHYTSNIDYKENIIHAIQCTASYHTFTQQNSVNSISIIFSYLMLCYGYTHIIKSDAEHKRNSHDMKLNTSYPFMLKSKFSEIQLHLSWLLIFYMITVFINILPNFKIRHKF</sequence>
<evidence type="ECO:0000256" key="1">
    <source>
        <dbReference type="SAM" id="Phobius"/>
    </source>
</evidence>
<evidence type="ECO:0000313" key="2">
    <source>
        <dbReference type="EMBL" id="KRZ14972.1"/>
    </source>
</evidence>
<proteinExistence type="predicted"/>
<keyword evidence="3" id="KW-1185">Reference proteome</keyword>
<protein>
    <submittedName>
        <fullName evidence="2">Uncharacterized protein</fullName>
    </submittedName>
</protein>
<gene>
    <name evidence="2" type="ORF">T11_361</name>
</gene>
<name>A0A0V1HWH7_9BILA</name>
<dbReference type="Proteomes" id="UP000055024">
    <property type="component" value="Unassembled WGS sequence"/>
</dbReference>
<dbReference type="AlphaFoldDB" id="A0A0V1HWH7"/>
<comment type="caution">
    <text evidence="2">The sequence shown here is derived from an EMBL/GenBank/DDBJ whole genome shotgun (WGS) entry which is preliminary data.</text>
</comment>